<dbReference type="Proteomes" id="UP000632289">
    <property type="component" value="Unassembled WGS sequence"/>
</dbReference>
<evidence type="ECO:0000256" key="2">
    <source>
        <dbReference type="SAM" id="Phobius"/>
    </source>
</evidence>
<comment type="caution">
    <text evidence="3">The sequence shown here is derived from an EMBL/GenBank/DDBJ whole genome shotgun (WGS) entry which is preliminary data.</text>
</comment>
<reference evidence="3" key="1">
    <citation type="submission" date="2020-09" db="EMBL/GenBank/DDBJ databases">
        <title>Secondary metabolite and genome analysis of marine Streptomyces chumphonensis KK1-2T.</title>
        <authorList>
            <person name="Phongsopitanun W."/>
            <person name="Kanchanasin P."/>
            <person name="Pittayakhajonwut P."/>
            <person name="Suwanborirux K."/>
            <person name="Tanasupawat S."/>
        </authorList>
    </citation>
    <scope>NUCLEOTIDE SEQUENCE</scope>
    <source>
        <strain evidence="3">KK1-2</strain>
    </source>
</reference>
<feature type="transmembrane region" description="Helical" evidence="2">
    <location>
        <begin position="50"/>
        <end position="71"/>
    </location>
</feature>
<evidence type="ECO:0000313" key="3">
    <source>
        <dbReference type="EMBL" id="MBD3934672.1"/>
    </source>
</evidence>
<protein>
    <recommendedName>
        <fullName evidence="5">Integral membrane protein</fullName>
    </recommendedName>
</protein>
<feature type="region of interest" description="Disordered" evidence="1">
    <location>
        <begin position="1"/>
        <end position="28"/>
    </location>
</feature>
<proteinExistence type="predicted"/>
<evidence type="ECO:0000256" key="1">
    <source>
        <dbReference type="SAM" id="MobiDB-lite"/>
    </source>
</evidence>
<keyword evidence="2" id="KW-0472">Membrane</keyword>
<dbReference type="AlphaFoldDB" id="A0A927F5D2"/>
<name>A0A927F5D2_9ACTN</name>
<sequence>MDDASPRPPAAARPAPGGPATDPDAPRPAPLRFYGTTWVDHSGGYTLRRAGLALGALGAAAAGAAVLVLAYQGLTIAAVGGLVNLLVLAAFALCSALAFVRTWSGYLRRPEGDDPVASSQGLRFIGFLGVLLAYAARTLVEAPGERLHRAEYERALARHERRRSTRTGNPAARRRNSRRRR</sequence>
<evidence type="ECO:0008006" key="5">
    <source>
        <dbReference type="Google" id="ProtNLM"/>
    </source>
</evidence>
<gene>
    <name evidence="3" type="ORF">IF129_24315</name>
</gene>
<feature type="transmembrane region" description="Helical" evidence="2">
    <location>
        <begin position="78"/>
        <end position="100"/>
    </location>
</feature>
<organism evidence="3 4">
    <name type="scientific">Streptomyces chumphonensis</name>
    <dbReference type="NCBI Taxonomy" id="1214925"/>
    <lineage>
        <taxon>Bacteria</taxon>
        <taxon>Bacillati</taxon>
        <taxon>Actinomycetota</taxon>
        <taxon>Actinomycetes</taxon>
        <taxon>Kitasatosporales</taxon>
        <taxon>Streptomycetaceae</taxon>
        <taxon>Streptomyces</taxon>
    </lineage>
</organism>
<accession>A0A927F5D2</accession>
<feature type="compositionally biased region" description="Low complexity" evidence="1">
    <location>
        <begin position="12"/>
        <end position="23"/>
    </location>
</feature>
<feature type="compositionally biased region" description="Basic residues" evidence="1">
    <location>
        <begin position="172"/>
        <end position="181"/>
    </location>
</feature>
<dbReference type="EMBL" id="JACXYU010000019">
    <property type="protein sequence ID" value="MBD3934672.1"/>
    <property type="molecule type" value="Genomic_DNA"/>
</dbReference>
<evidence type="ECO:0000313" key="4">
    <source>
        <dbReference type="Proteomes" id="UP000632289"/>
    </source>
</evidence>
<feature type="region of interest" description="Disordered" evidence="1">
    <location>
        <begin position="158"/>
        <end position="181"/>
    </location>
</feature>
<keyword evidence="4" id="KW-1185">Reference proteome</keyword>
<dbReference type="RefSeq" id="WP_191211973.1">
    <property type="nucleotide sequence ID" value="NZ_BAABKL010000004.1"/>
</dbReference>
<keyword evidence="2" id="KW-0812">Transmembrane</keyword>
<feature type="compositionally biased region" description="Pro residues" evidence="1">
    <location>
        <begin position="1"/>
        <end position="11"/>
    </location>
</feature>
<keyword evidence="2" id="KW-1133">Transmembrane helix</keyword>